<protein>
    <submittedName>
        <fullName evidence="1">Uncharacterized protein</fullName>
    </submittedName>
</protein>
<comment type="caution">
    <text evidence="1">The sequence shown here is derived from an EMBL/GenBank/DDBJ whole genome shotgun (WGS) entry which is preliminary data.</text>
</comment>
<proteinExistence type="predicted"/>
<gene>
    <name evidence="1" type="ORF">GCM10007977_030340</name>
</gene>
<dbReference type="Proteomes" id="UP000642070">
    <property type="component" value="Unassembled WGS sequence"/>
</dbReference>
<dbReference type="EMBL" id="BMPI01000012">
    <property type="protein sequence ID" value="GGM27063.1"/>
    <property type="molecule type" value="Genomic_DNA"/>
</dbReference>
<accession>A0A917TLI0</accession>
<sequence length="106" mass="11846">MESFEGRCWLDWWANSSTLLGSVEVAVVIAVVDGGWRARGRILSDGPEEREAFDFLRALDPVFTLRFEDESTIPVAVHASADTVWFVMTEYAGPVQRAVSYEFGVT</sequence>
<reference evidence="1" key="1">
    <citation type="journal article" date="2014" name="Int. J. Syst. Evol. Microbiol.">
        <title>Complete genome sequence of Corynebacterium casei LMG S-19264T (=DSM 44701T), isolated from a smear-ripened cheese.</title>
        <authorList>
            <consortium name="US DOE Joint Genome Institute (JGI-PGF)"/>
            <person name="Walter F."/>
            <person name="Albersmeier A."/>
            <person name="Kalinowski J."/>
            <person name="Ruckert C."/>
        </authorList>
    </citation>
    <scope>NUCLEOTIDE SEQUENCE</scope>
    <source>
        <strain evidence="1">JCM 19831</strain>
    </source>
</reference>
<evidence type="ECO:0000313" key="2">
    <source>
        <dbReference type="Proteomes" id="UP000642070"/>
    </source>
</evidence>
<organism evidence="1 2">
    <name type="scientific">Dactylosporangium sucinum</name>
    <dbReference type="NCBI Taxonomy" id="1424081"/>
    <lineage>
        <taxon>Bacteria</taxon>
        <taxon>Bacillati</taxon>
        <taxon>Actinomycetota</taxon>
        <taxon>Actinomycetes</taxon>
        <taxon>Micromonosporales</taxon>
        <taxon>Micromonosporaceae</taxon>
        <taxon>Dactylosporangium</taxon>
    </lineage>
</organism>
<dbReference type="AlphaFoldDB" id="A0A917TLI0"/>
<evidence type="ECO:0000313" key="1">
    <source>
        <dbReference type="EMBL" id="GGM27063.1"/>
    </source>
</evidence>
<name>A0A917TLI0_9ACTN</name>
<keyword evidence="2" id="KW-1185">Reference proteome</keyword>
<reference evidence="1" key="2">
    <citation type="submission" date="2020-09" db="EMBL/GenBank/DDBJ databases">
        <authorList>
            <person name="Sun Q."/>
            <person name="Ohkuma M."/>
        </authorList>
    </citation>
    <scope>NUCLEOTIDE SEQUENCE</scope>
    <source>
        <strain evidence="1">JCM 19831</strain>
    </source>
</reference>